<dbReference type="PRINTS" id="PR00991">
    <property type="entry name" value="6PFRUCTKNASE"/>
</dbReference>
<evidence type="ECO:0000313" key="5">
    <source>
        <dbReference type="EMBL" id="KAJ9155980.1"/>
    </source>
</evidence>
<feature type="domain" description="6-phosphofructo-2-kinase" evidence="4">
    <location>
        <begin position="68"/>
        <end position="290"/>
    </location>
</feature>
<dbReference type="GO" id="GO:0005524">
    <property type="term" value="F:ATP binding"/>
    <property type="evidence" value="ECO:0007669"/>
    <property type="project" value="UniProtKB-KW"/>
</dbReference>
<dbReference type="GO" id="GO:0003873">
    <property type="term" value="F:6-phosphofructo-2-kinase activity"/>
    <property type="evidence" value="ECO:0007669"/>
    <property type="project" value="InterPro"/>
</dbReference>
<dbReference type="FunFam" id="3.40.50.1240:FF:000031">
    <property type="entry name" value="6-phosphofructo-2-kinase/fructose-2, 6-bisphosphatase"/>
    <property type="match status" value="1"/>
</dbReference>
<dbReference type="Pfam" id="PF01591">
    <property type="entry name" value="6PF2K"/>
    <property type="match status" value="1"/>
</dbReference>
<dbReference type="GO" id="GO:0004331">
    <property type="term" value="F:fructose-2,6-bisphosphate 2-phosphatase activity"/>
    <property type="evidence" value="ECO:0007669"/>
    <property type="project" value="TreeGrafter"/>
</dbReference>
<protein>
    <submittedName>
        <fullName evidence="5">6-phosphofructo-2-kinase/fructose-2, 6-bisphosphate 2-phosphatase</fullName>
    </submittedName>
</protein>
<dbReference type="InterPro" id="IPR003094">
    <property type="entry name" value="6Pfruct_kin"/>
</dbReference>
<evidence type="ECO:0000256" key="3">
    <source>
        <dbReference type="SAM" id="MobiDB-lite"/>
    </source>
</evidence>
<dbReference type="PANTHER" id="PTHR10606:SF39">
    <property type="entry name" value="6-PHOSPHOFRUCTO-2-KINASE_FRUCTOSE-2,6-BISPHOSPHATASE YLR345W-RELATED"/>
    <property type="match status" value="1"/>
</dbReference>
<comment type="caution">
    <text evidence="5">The sequence shown here is derived from an EMBL/GenBank/DDBJ whole genome shotgun (WGS) entry which is preliminary data.</text>
</comment>
<evidence type="ECO:0000259" key="4">
    <source>
        <dbReference type="Pfam" id="PF01591"/>
    </source>
</evidence>
<reference evidence="5" key="1">
    <citation type="submission" date="2022-07" db="EMBL/GenBank/DDBJ databases">
        <title>Fungi with potential for degradation of polypropylene.</title>
        <authorList>
            <person name="Gostincar C."/>
        </authorList>
    </citation>
    <scope>NUCLEOTIDE SEQUENCE</scope>
    <source>
        <strain evidence="5">EXF-13287</strain>
    </source>
</reference>
<dbReference type="SUPFAM" id="SSF52540">
    <property type="entry name" value="P-loop containing nucleoside triphosphate hydrolases"/>
    <property type="match status" value="1"/>
</dbReference>
<dbReference type="GO" id="GO:0005829">
    <property type="term" value="C:cytosol"/>
    <property type="evidence" value="ECO:0007669"/>
    <property type="project" value="TreeGrafter"/>
</dbReference>
<dbReference type="EMBL" id="JANBVN010000052">
    <property type="protein sequence ID" value="KAJ9155980.1"/>
    <property type="molecule type" value="Genomic_DNA"/>
</dbReference>
<dbReference type="GO" id="GO:0006003">
    <property type="term" value="P:fructose 2,6-bisphosphate metabolic process"/>
    <property type="evidence" value="ECO:0007669"/>
    <property type="project" value="InterPro"/>
</dbReference>
<dbReference type="InterPro" id="IPR029033">
    <property type="entry name" value="His_PPase_superfam"/>
</dbReference>
<evidence type="ECO:0000256" key="1">
    <source>
        <dbReference type="ARBA" id="ARBA00022741"/>
    </source>
</evidence>
<organism evidence="5 6">
    <name type="scientific">Coniochaeta hoffmannii</name>
    <dbReference type="NCBI Taxonomy" id="91930"/>
    <lineage>
        <taxon>Eukaryota</taxon>
        <taxon>Fungi</taxon>
        <taxon>Dikarya</taxon>
        <taxon>Ascomycota</taxon>
        <taxon>Pezizomycotina</taxon>
        <taxon>Sordariomycetes</taxon>
        <taxon>Sordariomycetidae</taxon>
        <taxon>Coniochaetales</taxon>
        <taxon>Coniochaetaceae</taxon>
        <taxon>Coniochaeta</taxon>
    </lineage>
</organism>
<dbReference type="InterPro" id="IPR013079">
    <property type="entry name" value="6Phosfructo_kin"/>
</dbReference>
<evidence type="ECO:0000313" key="6">
    <source>
        <dbReference type="Proteomes" id="UP001174691"/>
    </source>
</evidence>
<dbReference type="AlphaFoldDB" id="A0AA38VZA9"/>
<dbReference type="PIRSF" id="PIRSF000709">
    <property type="entry name" value="6PFK_2-Ptase"/>
    <property type="match status" value="1"/>
</dbReference>
<proteinExistence type="predicted"/>
<name>A0AA38VZA9_9PEZI</name>
<dbReference type="InterPro" id="IPR027417">
    <property type="entry name" value="P-loop_NTPase"/>
</dbReference>
<dbReference type="Gene3D" id="3.40.50.1240">
    <property type="entry name" value="Phosphoglycerate mutase-like"/>
    <property type="match status" value="1"/>
</dbReference>
<feature type="region of interest" description="Disordered" evidence="3">
    <location>
        <begin position="512"/>
        <end position="546"/>
    </location>
</feature>
<dbReference type="FunFam" id="3.40.50.300:FF:001280">
    <property type="entry name" value="Related to 6-phosphofructo-2-kinase"/>
    <property type="match status" value="1"/>
</dbReference>
<accession>A0AA38VZA9</accession>
<gene>
    <name evidence="5" type="ORF">NKR19_g4245</name>
</gene>
<dbReference type="CDD" id="cd07067">
    <property type="entry name" value="HP_PGM_like"/>
    <property type="match status" value="1"/>
</dbReference>
<dbReference type="Gene3D" id="3.40.50.300">
    <property type="entry name" value="P-loop containing nucleotide triphosphate hydrolases"/>
    <property type="match status" value="1"/>
</dbReference>
<dbReference type="GO" id="GO:0006000">
    <property type="term" value="P:fructose metabolic process"/>
    <property type="evidence" value="ECO:0007669"/>
    <property type="project" value="InterPro"/>
</dbReference>
<keyword evidence="2" id="KW-0067">ATP-binding</keyword>
<dbReference type="InterPro" id="IPR013078">
    <property type="entry name" value="His_Pase_superF_clade-1"/>
</dbReference>
<dbReference type="SMART" id="SM00855">
    <property type="entry name" value="PGAM"/>
    <property type="match status" value="1"/>
</dbReference>
<sequence>MAEADNGKPSCRPELGDEFNEKETDQDRTAEIAANAPRYRRKSSTFIDGIHDVSENQGDLAPAQLYSTMSGRLFHSGRIAIVMVGLPARGKTHICVSMARYLAWLGVKTRIFHLGDYRRATVGKGGQVPEDYFFPNASPSSVILRQKILKKCREDIYAWLNHENGQVAIYDAVNPTASSRRALAKEFAKHDVQTLFLESYVDDESILRENARNVKINSPDSQFVGMDPDEAAKLYLKRIDMKIPVFETMNENELNYVKMINAGQAFFYNNVSFNYLSHRIVFYLTNLHIKSRTTFFARAGPADEDSYKADGPLSEEGRVYAKRIAETLIKHREQERQALINKSGEDVPLRPLTVWTSTRLRTIQTAEPLKEMGYQVRQRSQMSQINPGVCEKMSERMIRTLYPDEVEKHELDPYHHRYPRAESYHDLAVRLEPIILELEREQNDLLIIAHESVLRVLYAYLMHCSTMDIPKLKFPRDQIIEIIPAAYQNEAKLIHVTGLDPKCVPGSPEDIRIPVPSGPPSGNLTPIPGMSSPAEMEEPPTRPPEIVVNTAKEMVADKVADED</sequence>
<feature type="region of interest" description="Disordered" evidence="3">
    <location>
        <begin position="1"/>
        <end position="30"/>
    </location>
</feature>
<dbReference type="Pfam" id="PF00300">
    <property type="entry name" value="His_Phos_1"/>
    <property type="match status" value="1"/>
</dbReference>
<dbReference type="Proteomes" id="UP001174691">
    <property type="component" value="Unassembled WGS sequence"/>
</dbReference>
<keyword evidence="6" id="KW-1185">Reference proteome</keyword>
<keyword evidence="1" id="KW-0547">Nucleotide-binding</keyword>
<evidence type="ECO:0000256" key="2">
    <source>
        <dbReference type="ARBA" id="ARBA00022840"/>
    </source>
</evidence>
<feature type="compositionally biased region" description="Basic and acidic residues" evidence="3">
    <location>
        <begin position="19"/>
        <end position="30"/>
    </location>
</feature>
<dbReference type="SUPFAM" id="SSF53254">
    <property type="entry name" value="Phosphoglycerate mutase-like"/>
    <property type="match status" value="1"/>
</dbReference>
<dbReference type="PANTHER" id="PTHR10606">
    <property type="entry name" value="6-PHOSPHOFRUCTO-2-KINASE/FRUCTOSE-2,6-BISPHOSPHATASE"/>
    <property type="match status" value="1"/>
</dbReference>